<organism evidence="1 2">
    <name type="scientific">Coccomyxa subellipsoidea</name>
    <dbReference type="NCBI Taxonomy" id="248742"/>
    <lineage>
        <taxon>Eukaryota</taxon>
        <taxon>Viridiplantae</taxon>
        <taxon>Chlorophyta</taxon>
        <taxon>core chlorophytes</taxon>
        <taxon>Trebouxiophyceae</taxon>
        <taxon>Trebouxiophyceae incertae sedis</taxon>
        <taxon>Coccomyxaceae</taxon>
        <taxon>Coccomyxa</taxon>
    </lineage>
</organism>
<evidence type="ECO:0008006" key="3">
    <source>
        <dbReference type="Google" id="ProtNLM"/>
    </source>
</evidence>
<name>A0ABR2YWX6_9CHLO</name>
<dbReference type="Proteomes" id="UP001491310">
    <property type="component" value="Unassembled WGS sequence"/>
</dbReference>
<dbReference type="EMBL" id="JALJOT010000003">
    <property type="protein sequence ID" value="KAK9916389.1"/>
    <property type="molecule type" value="Genomic_DNA"/>
</dbReference>
<protein>
    <recommendedName>
        <fullName evidence="3">Mediator of RNA polymerase II transcription subunit 21</fullName>
    </recommendedName>
</protein>
<reference evidence="1 2" key="1">
    <citation type="journal article" date="2024" name="Nat. Commun.">
        <title>Phylogenomics reveals the evolutionary origins of lichenization in chlorophyte algae.</title>
        <authorList>
            <person name="Puginier C."/>
            <person name="Libourel C."/>
            <person name="Otte J."/>
            <person name="Skaloud P."/>
            <person name="Haon M."/>
            <person name="Grisel S."/>
            <person name="Petersen M."/>
            <person name="Berrin J.G."/>
            <person name="Delaux P.M."/>
            <person name="Dal Grande F."/>
            <person name="Keller J."/>
        </authorList>
    </citation>
    <scope>NUCLEOTIDE SEQUENCE [LARGE SCALE GENOMIC DNA]</scope>
    <source>
        <strain evidence="1 2">SAG 216-7</strain>
    </source>
</reference>
<accession>A0ABR2YWX6</accession>
<keyword evidence="2" id="KW-1185">Reference proteome</keyword>
<comment type="caution">
    <text evidence="1">The sequence shown here is derived from an EMBL/GenBank/DDBJ whole genome shotgun (WGS) entry which is preliminary data.</text>
</comment>
<evidence type="ECO:0000313" key="1">
    <source>
        <dbReference type="EMBL" id="KAK9916389.1"/>
    </source>
</evidence>
<gene>
    <name evidence="1" type="ORF">WJX75_002099</name>
</gene>
<sequence>MDDRQEEILDYLEDAFDMPRVGSGGADLFAAAAMLAQEEGDSDDDNDASEHVGREEFLLLTQSMLKTAQEQRDLLQQALQKGNVNKDAASSALQDRMQLIEHLQEICDLADSFM</sequence>
<evidence type="ECO:0000313" key="2">
    <source>
        <dbReference type="Proteomes" id="UP001491310"/>
    </source>
</evidence>
<proteinExistence type="predicted"/>